<dbReference type="AlphaFoldDB" id="A0A7G8BG67"/>
<dbReference type="InterPro" id="IPR029016">
    <property type="entry name" value="GAF-like_dom_sf"/>
</dbReference>
<dbReference type="KEGG" id="adin:H7849_21060"/>
<gene>
    <name evidence="4" type="ORF">H7849_21060</name>
</gene>
<organism evidence="4 5">
    <name type="scientific">Alloacidobacterium dinghuense</name>
    <dbReference type="NCBI Taxonomy" id="2763107"/>
    <lineage>
        <taxon>Bacteria</taxon>
        <taxon>Pseudomonadati</taxon>
        <taxon>Acidobacteriota</taxon>
        <taxon>Terriglobia</taxon>
        <taxon>Terriglobales</taxon>
        <taxon>Acidobacteriaceae</taxon>
        <taxon>Alloacidobacterium</taxon>
    </lineage>
</organism>
<dbReference type="Pfam" id="PF07228">
    <property type="entry name" value="SpoIIE"/>
    <property type="match status" value="1"/>
</dbReference>
<evidence type="ECO:0000259" key="3">
    <source>
        <dbReference type="SMART" id="SM00331"/>
    </source>
</evidence>
<dbReference type="Gene3D" id="3.60.40.10">
    <property type="entry name" value="PPM-type phosphatase domain"/>
    <property type="match status" value="1"/>
</dbReference>
<dbReference type="SUPFAM" id="SSF55781">
    <property type="entry name" value="GAF domain-like"/>
    <property type="match status" value="1"/>
</dbReference>
<dbReference type="SUPFAM" id="SSF81606">
    <property type="entry name" value="PP2C-like"/>
    <property type="match status" value="1"/>
</dbReference>
<evidence type="ECO:0000259" key="2">
    <source>
        <dbReference type="SMART" id="SM00065"/>
    </source>
</evidence>
<protein>
    <submittedName>
        <fullName evidence="4">SpoIIE family protein phosphatase</fullName>
    </submittedName>
</protein>
<dbReference type="GO" id="GO:0016791">
    <property type="term" value="F:phosphatase activity"/>
    <property type="evidence" value="ECO:0007669"/>
    <property type="project" value="TreeGrafter"/>
</dbReference>
<dbReference type="InterPro" id="IPR052016">
    <property type="entry name" value="Bact_Sigma-Reg"/>
</dbReference>
<dbReference type="PANTHER" id="PTHR43156">
    <property type="entry name" value="STAGE II SPORULATION PROTEIN E-RELATED"/>
    <property type="match status" value="1"/>
</dbReference>
<keyword evidence="5" id="KW-1185">Reference proteome</keyword>
<sequence length="424" mass="46753">MATPLQSYSEQTILTPDVQTTCEFVQTLMKMQRAAQLITSTLDLDQLLDRVVNDLAASLGNVDVAIWLRHTETEEMVLQGVRGCRQHHKGERLKIGRQGIVGHVSATGQMHYAPDVRLDPYYIVCEPNIRSEVSIPLKIGGQVIGVFSVDHIEINAFSENQLLVLEALAGHVAVAIENSRLFQRERLERERMQREGDDARAMQQAIFLKATPLVPGFAFETAWHPAGSVAGDWYDFIDLGNERYGIVLADVSGKGMSAALLMSATRAILRSFAKLHSSPGETLAHLNQTLLEDFPMGKFVTMIYAVLDAKSRELTLASAGHLRPLLINSHNSFLEVDSGLPLGLAASSYPEITLRLDPGTHLLLYTDGITEAANRQSEEYGATRLLNHFQQSDACINGLIAEVREFSQGSEHPDDATAVLIRSR</sequence>
<evidence type="ECO:0000313" key="5">
    <source>
        <dbReference type="Proteomes" id="UP000515312"/>
    </source>
</evidence>
<accession>A0A7G8BG67</accession>
<dbReference type="Proteomes" id="UP000515312">
    <property type="component" value="Chromosome"/>
</dbReference>
<dbReference type="InterPro" id="IPR003018">
    <property type="entry name" value="GAF"/>
</dbReference>
<dbReference type="EMBL" id="CP060394">
    <property type="protein sequence ID" value="QNI31537.1"/>
    <property type="molecule type" value="Genomic_DNA"/>
</dbReference>
<feature type="domain" description="PPM-type phosphatase" evidence="3">
    <location>
        <begin position="214"/>
        <end position="423"/>
    </location>
</feature>
<evidence type="ECO:0000313" key="4">
    <source>
        <dbReference type="EMBL" id="QNI31537.1"/>
    </source>
</evidence>
<dbReference type="InterPro" id="IPR036457">
    <property type="entry name" value="PPM-type-like_dom_sf"/>
</dbReference>
<dbReference type="Pfam" id="PF13185">
    <property type="entry name" value="GAF_2"/>
    <property type="match status" value="1"/>
</dbReference>
<dbReference type="InterPro" id="IPR001932">
    <property type="entry name" value="PPM-type_phosphatase-like_dom"/>
</dbReference>
<dbReference type="SMART" id="SM00065">
    <property type="entry name" value="GAF"/>
    <property type="match status" value="1"/>
</dbReference>
<dbReference type="Gene3D" id="3.30.450.40">
    <property type="match status" value="1"/>
</dbReference>
<keyword evidence="1" id="KW-0378">Hydrolase</keyword>
<evidence type="ECO:0000256" key="1">
    <source>
        <dbReference type="ARBA" id="ARBA00022801"/>
    </source>
</evidence>
<dbReference type="PANTHER" id="PTHR43156:SF2">
    <property type="entry name" value="STAGE II SPORULATION PROTEIN E"/>
    <property type="match status" value="1"/>
</dbReference>
<feature type="domain" description="GAF" evidence="2">
    <location>
        <begin position="43"/>
        <end position="186"/>
    </location>
</feature>
<name>A0A7G8BG67_9BACT</name>
<dbReference type="SMART" id="SM00331">
    <property type="entry name" value="PP2C_SIG"/>
    <property type="match status" value="1"/>
</dbReference>
<reference evidence="4 5" key="1">
    <citation type="submission" date="2020-08" db="EMBL/GenBank/DDBJ databases">
        <title>Edaphobacter telluris sp. nov. and Acidobacterium dinghuensis sp. nov., two acidobacteria isolated from forest soil.</title>
        <authorList>
            <person name="Fu J."/>
            <person name="Qiu L."/>
        </authorList>
    </citation>
    <scope>NUCLEOTIDE SEQUENCE [LARGE SCALE GENOMIC DNA]</scope>
    <source>
        <strain evidence="4">4Y35</strain>
    </source>
</reference>
<proteinExistence type="predicted"/>
<dbReference type="RefSeq" id="WP_186742257.1">
    <property type="nucleotide sequence ID" value="NZ_CP060394.1"/>
</dbReference>